<dbReference type="AlphaFoldDB" id="A0A1M4MX43"/>
<gene>
    <name evidence="1" type="primary">mgdD</name>
    <name evidence="1" type="ORF">KARMA_0449</name>
</gene>
<protein>
    <submittedName>
        <fullName evidence="1">Putative N-methylglutatmate subunit D</fullName>
    </submittedName>
</protein>
<name>A0A1M4MX43_9RHOB</name>
<organism evidence="1 2">
    <name type="scientific">Donghicola eburneus</name>
    <dbReference type="NCBI Taxonomy" id="393278"/>
    <lineage>
        <taxon>Bacteria</taxon>
        <taxon>Pseudomonadati</taxon>
        <taxon>Pseudomonadota</taxon>
        <taxon>Alphaproteobacteria</taxon>
        <taxon>Rhodobacterales</taxon>
        <taxon>Roseobacteraceae</taxon>
        <taxon>Donghicola</taxon>
    </lineage>
</organism>
<evidence type="ECO:0000313" key="1">
    <source>
        <dbReference type="EMBL" id="SCM66275.1"/>
    </source>
</evidence>
<sequence length="200" mass="21081">MSKSSRPISLIPKEYVSVTDLTPITALGAQTARQETFGALTITENADLGIASLALRKGQEAPTVFGLTLPDVGKISGTDGTSAFWTSAGQWMIMGAGQGTSDFAKTVKDEAPACSVTEQTDGFAAFELTSDAETLERLMTKLVNLPASAFSAGCAARTGLEHMTVFLVRPSETTLTVIGMRTFADALWHALSTAAKRLET</sequence>
<proteinExistence type="predicted"/>
<dbReference type="InterPro" id="IPR027266">
    <property type="entry name" value="TrmE/GcvT-like"/>
</dbReference>
<accession>A0A1M4MX43</accession>
<reference evidence="2" key="1">
    <citation type="submission" date="2016-09" db="EMBL/GenBank/DDBJ databases">
        <authorList>
            <person name="Wibberg D."/>
        </authorList>
    </citation>
    <scope>NUCLEOTIDE SEQUENCE [LARGE SCALE GENOMIC DNA]</scope>
</reference>
<dbReference type="Proteomes" id="UP000184085">
    <property type="component" value="Unassembled WGS sequence"/>
</dbReference>
<dbReference type="EMBL" id="FMJB01000019">
    <property type="protein sequence ID" value="SCM66275.1"/>
    <property type="molecule type" value="Genomic_DNA"/>
</dbReference>
<evidence type="ECO:0000313" key="2">
    <source>
        <dbReference type="Proteomes" id="UP000184085"/>
    </source>
</evidence>
<keyword evidence="2" id="KW-1185">Reference proteome</keyword>
<dbReference type="Gene3D" id="3.30.1360.120">
    <property type="entry name" value="Probable tRNA modification gtpase trme, domain 1"/>
    <property type="match status" value="1"/>
</dbReference>